<feature type="compositionally biased region" description="Low complexity" evidence="1">
    <location>
        <begin position="64"/>
        <end position="82"/>
    </location>
</feature>
<dbReference type="Proteomes" id="UP001054821">
    <property type="component" value="Chromosome 1"/>
</dbReference>
<protein>
    <submittedName>
        <fullName evidence="2">Uncharacterized protein</fullName>
    </submittedName>
</protein>
<comment type="caution">
    <text evidence="2">The sequence shown here is derived from an EMBL/GenBank/DDBJ whole genome shotgun (WGS) entry which is preliminary data.</text>
</comment>
<feature type="region of interest" description="Disordered" evidence="1">
    <location>
        <begin position="18"/>
        <end position="89"/>
    </location>
</feature>
<name>A0AAD4ZJ22_PRUDU</name>
<proteinExistence type="predicted"/>
<feature type="compositionally biased region" description="Basic and acidic residues" evidence="1">
    <location>
        <begin position="27"/>
        <end position="43"/>
    </location>
</feature>
<evidence type="ECO:0000313" key="3">
    <source>
        <dbReference type="Proteomes" id="UP001054821"/>
    </source>
</evidence>
<keyword evidence="3" id="KW-1185">Reference proteome</keyword>
<organism evidence="2 3">
    <name type="scientific">Prunus dulcis</name>
    <name type="common">Almond</name>
    <name type="synonym">Amygdalus dulcis</name>
    <dbReference type="NCBI Taxonomy" id="3755"/>
    <lineage>
        <taxon>Eukaryota</taxon>
        <taxon>Viridiplantae</taxon>
        <taxon>Streptophyta</taxon>
        <taxon>Embryophyta</taxon>
        <taxon>Tracheophyta</taxon>
        <taxon>Spermatophyta</taxon>
        <taxon>Magnoliopsida</taxon>
        <taxon>eudicotyledons</taxon>
        <taxon>Gunneridae</taxon>
        <taxon>Pentapetalae</taxon>
        <taxon>rosids</taxon>
        <taxon>fabids</taxon>
        <taxon>Rosales</taxon>
        <taxon>Rosaceae</taxon>
        <taxon>Amygdaloideae</taxon>
        <taxon>Amygdaleae</taxon>
        <taxon>Prunus</taxon>
    </lineage>
</organism>
<gene>
    <name evidence="2" type="ORF">L3X38_001494</name>
</gene>
<dbReference type="EMBL" id="JAJFAZ020000001">
    <property type="protein sequence ID" value="KAI5348607.1"/>
    <property type="molecule type" value="Genomic_DNA"/>
</dbReference>
<sequence length="134" mass="15445">MDDQSSLRRQLLNQISLARNLSLGQSGEEKRMDDGRQHDEYQARRAGVSRQGDGQQRDRPADMSQASASHTQSRQSHSSRLSLRNDVRERLGPRPDIYVLLGLQGNVHQRLEFPRKLERIPSYYRHHPDAGPTY</sequence>
<reference evidence="2 3" key="1">
    <citation type="journal article" date="2022" name="G3 (Bethesda)">
        <title>Whole-genome sequence and methylome profiling of the almond [Prunus dulcis (Mill.) D.A. Webb] cultivar 'Nonpareil'.</title>
        <authorList>
            <person name="D'Amico-Willman K.M."/>
            <person name="Ouma W.Z."/>
            <person name="Meulia T."/>
            <person name="Sideli G.M."/>
            <person name="Gradziel T.M."/>
            <person name="Fresnedo-Ramirez J."/>
        </authorList>
    </citation>
    <scope>NUCLEOTIDE SEQUENCE [LARGE SCALE GENOMIC DNA]</scope>
    <source>
        <strain evidence="2">Clone GOH B32 T37-40</strain>
    </source>
</reference>
<dbReference type="AlphaFoldDB" id="A0AAD4ZJ22"/>
<evidence type="ECO:0000313" key="2">
    <source>
        <dbReference type="EMBL" id="KAI5348607.1"/>
    </source>
</evidence>
<evidence type="ECO:0000256" key="1">
    <source>
        <dbReference type="SAM" id="MobiDB-lite"/>
    </source>
</evidence>
<accession>A0AAD4ZJ22</accession>